<proteinExistence type="predicted"/>
<keyword evidence="2" id="KW-1185">Reference proteome</keyword>
<dbReference type="Proteomes" id="UP000004067">
    <property type="component" value="Unassembled WGS sequence"/>
</dbReference>
<organism evidence="1 2">
    <name type="scientific">Centipeda periodontii DSM 2778</name>
    <dbReference type="NCBI Taxonomy" id="888060"/>
    <lineage>
        <taxon>Bacteria</taxon>
        <taxon>Bacillati</taxon>
        <taxon>Bacillota</taxon>
        <taxon>Negativicutes</taxon>
        <taxon>Selenomonadales</taxon>
        <taxon>Selenomonadaceae</taxon>
        <taxon>Centipeda</taxon>
    </lineage>
</organism>
<dbReference type="STRING" id="888060.HMPREF9081_1641"/>
<sequence>MTMAELLHIYMNNPTEGSKDGTEVSSGTELAPISVLLDAGKGEQKAVKCAVRCESGFHIDGVLTIKFVGDHADKWKIALHNGYTAETVLESAEWKDSISLSNVADKNTIFWVKALSSADEPPQQDTSVDIQAEGLLVSN</sequence>
<comment type="caution">
    <text evidence="1">The sequence shown here is derived from an EMBL/GenBank/DDBJ whole genome shotgun (WGS) entry which is preliminary data.</text>
</comment>
<reference evidence="1 2" key="1">
    <citation type="submission" date="2011-04" db="EMBL/GenBank/DDBJ databases">
        <authorList>
            <person name="Muzny D."/>
            <person name="Qin X."/>
            <person name="Deng J."/>
            <person name="Jiang H."/>
            <person name="Liu Y."/>
            <person name="Qu J."/>
            <person name="Song X.-Z."/>
            <person name="Zhang L."/>
            <person name="Thornton R."/>
            <person name="Coyle M."/>
            <person name="Francisco L."/>
            <person name="Jackson L."/>
            <person name="Javaid M."/>
            <person name="Korchina V."/>
            <person name="Kovar C."/>
            <person name="Mata R."/>
            <person name="Mathew T."/>
            <person name="Ngo R."/>
            <person name="Nguyen L."/>
            <person name="Nguyen N."/>
            <person name="Okwuonu G."/>
            <person name="Ongeri F."/>
            <person name="Pham C."/>
            <person name="Simmons D."/>
            <person name="Wilczek-Boney K."/>
            <person name="Hale W."/>
            <person name="Jakkamsetti A."/>
            <person name="Pham P."/>
            <person name="Ruth R."/>
            <person name="San Lucas F."/>
            <person name="Warren J."/>
            <person name="Zhang J."/>
            <person name="Zhao Z."/>
            <person name="Zhou C."/>
            <person name="Zhu D."/>
            <person name="Lee S."/>
            <person name="Bess C."/>
            <person name="Blankenburg K."/>
            <person name="Forbes L."/>
            <person name="Fu Q."/>
            <person name="Gubbala S."/>
            <person name="Hirani K."/>
            <person name="Jayaseelan J.C."/>
            <person name="Lara F."/>
            <person name="Munidasa M."/>
            <person name="Palculict T."/>
            <person name="Patil S."/>
            <person name="Pu L.-L."/>
            <person name="Saada N."/>
            <person name="Tang L."/>
            <person name="Weissenberger G."/>
            <person name="Zhu Y."/>
            <person name="Hemphill L."/>
            <person name="Shang Y."/>
            <person name="Youmans B."/>
            <person name="Ayvaz T."/>
            <person name="Ross M."/>
            <person name="Santibanez J."/>
            <person name="Aqrawi P."/>
            <person name="Gross S."/>
            <person name="Joshi V."/>
            <person name="Fowler G."/>
            <person name="Nazareth L."/>
            <person name="Reid J."/>
            <person name="Worley K."/>
            <person name="Petrosino J."/>
            <person name="Highlander S."/>
            <person name="Gibbs R."/>
        </authorList>
    </citation>
    <scope>NUCLEOTIDE SEQUENCE [LARGE SCALE GENOMIC DNA]</scope>
    <source>
        <strain evidence="1 2">DSM 2778</strain>
    </source>
</reference>
<protein>
    <submittedName>
        <fullName evidence="1">Uncharacterized protein</fullName>
    </submittedName>
</protein>
<dbReference type="EMBL" id="AFHQ01000037">
    <property type="protein sequence ID" value="EGK59328.1"/>
    <property type="molecule type" value="Genomic_DNA"/>
</dbReference>
<evidence type="ECO:0000313" key="2">
    <source>
        <dbReference type="Proteomes" id="UP000004067"/>
    </source>
</evidence>
<evidence type="ECO:0000313" key="1">
    <source>
        <dbReference type="EMBL" id="EGK59328.1"/>
    </source>
</evidence>
<dbReference type="HOGENOM" id="CLU_1936664_0_0_9"/>
<dbReference type="AlphaFoldDB" id="F5RN05"/>
<accession>F5RN05</accession>
<gene>
    <name evidence="1" type="ORF">HMPREF9081_1641</name>
</gene>
<dbReference type="eggNOG" id="ENOG50338UF">
    <property type="taxonomic scope" value="Bacteria"/>
</dbReference>
<name>F5RN05_9FIRM</name>